<dbReference type="SFLD" id="SFLDG01082">
    <property type="entry name" value="B12-binding_domain_containing"/>
    <property type="match status" value="1"/>
</dbReference>
<evidence type="ECO:0000256" key="2">
    <source>
        <dbReference type="ARBA" id="ARBA00022723"/>
    </source>
</evidence>
<evidence type="ECO:0000256" key="6">
    <source>
        <dbReference type="PIRSR" id="PIRSR004762-2"/>
    </source>
</evidence>
<evidence type="ECO:0000313" key="9">
    <source>
        <dbReference type="Proteomes" id="UP000182517"/>
    </source>
</evidence>
<name>A0A1L3GM71_9BACT</name>
<proteinExistence type="predicted"/>
<feature type="binding site" evidence="6">
    <location>
        <position position="130"/>
    </location>
    <ligand>
        <name>(3R)-3-methyl-D-ornithine</name>
        <dbReference type="ChEBI" id="CHEBI:64642"/>
    </ligand>
</feature>
<dbReference type="EMBL" id="CP015519">
    <property type="protein sequence ID" value="APG26778.1"/>
    <property type="molecule type" value="Genomic_DNA"/>
</dbReference>
<keyword evidence="9" id="KW-1185">Reference proteome</keyword>
<dbReference type="SFLD" id="SFLDS00029">
    <property type="entry name" value="Radical_SAM"/>
    <property type="match status" value="1"/>
</dbReference>
<dbReference type="SFLD" id="SFLDF00348">
    <property type="entry name" value="FeFe_hydrogenase_maturase_(Hyd"/>
    <property type="match status" value="1"/>
</dbReference>
<dbReference type="InterPro" id="IPR007197">
    <property type="entry name" value="rSAM"/>
</dbReference>
<dbReference type="PANTHER" id="PTHR43726">
    <property type="entry name" value="3-METHYLORNITHINE SYNTHASE"/>
    <property type="match status" value="1"/>
</dbReference>
<dbReference type="SUPFAM" id="SSF102114">
    <property type="entry name" value="Radical SAM enzymes"/>
    <property type="match status" value="1"/>
</dbReference>
<keyword evidence="3 5" id="KW-0408">Iron</keyword>
<dbReference type="Pfam" id="PF04055">
    <property type="entry name" value="Radical_SAM"/>
    <property type="match status" value="1"/>
</dbReference>
<keyword evidence="4 5" id="KW-0411">Iron-sulfur</keyword>
<dbReference type="SFLD" id="SFLDG01280">
    <property type="entry name" value="HydE/PylB-like"/>
    <property type="match status" value="1"/>
</dbReference>
<dbReference type="AlphaFoldDB" id="A0A1L3GM71"/>
<evidence type="ECO:0000256" key="3">
    <source>
        <dbReference type="ARBA" id="ARBA00023004"/>
    </source>
</evidence>
<dbReference type="NCBIfam" id="TIGR03956">
    <property type="entry name" value="rSAM_HydE"/>
    <property type="match status" value="1"/>
</dbReference>
<feature type="domain" description="Radical SAM core" evidence="7">
    <location>
        <begin position="42"/>
        <end position="275"/>
    </location>
</feature>
<keyword evidence="1 5" id="KW-0949">S-adenosyl-L-methionine</keyword>
<reference evidence="8 9" key="1">
    <citation type="journal article" date="2017" name="Genome Announc.">
        <title>Complete Genome Sequences of Two Acetylene-Fermenting Pelobacter acetylenicus Strains.</title>
        <authorList>
            <person name="Sutton J.M."/>
            <person name="Baesman S.M."/>
            <person name="Fierst J.L."/>
            <person name="Poret-Peterson A.T."/>
            <person name="Oremland R.S."/>
            <person name="Dunlap D.S."/>
            <person name="Akob D.M."/>
        </authorList>
    </citation>
    <scope>NUCLEOTIDE SEQUENCE [LARGE SCALE GENOMIC DNA]</scope>
    <source>
        <strain evidence="8 9">SFB93</strain>
    </source>
</reference>
<dbReference type="InterPro" id="IPR013785">
    <property type="entry name" value="Aldolase_TIM"/>
</dbReference>
<dbReference type="KEGG" id="pef:A7E78_02235"/>
<dbReference type="PIRSF" id="PIRSF004762">
    <property type="entry name" value="CHP00423"/>
    <property type="match status" value="1"/>
</dbReference>
<dbReference type="SFLD" id="SFLDG01060">
    <property type="entry name" value="BATS_domain_containing"/>
    <property type="match status" value="1"/>
</dbReference>
<evidence type="ECO:0000256" key="4">
    <source>
        <dbReference type="ARBA" id="ARBA00023014"/>
    </source>
</evidence>
<organism evidence="8 9">
    <name type="scientific">Syntrophotalea acetylenivorans</name>
    <dbReference type="NCBI Taxonomy" id="1842532"/>
    <lineage>
        <taxon>Bacteria</taxon>
        <taxon>Pseudomonadati</taxon>
        <taxon>Thermodesulfobacteriota</taxon>
        <taxon>Desulfuromonadia</taxon>
        <taxon>Desulfuromonadales</taxon>
        <taxon>Syntrophotaleaceae</taxon>
        <taxon>Syntrophotalea</taxon>
    </lineage>
</organism>
<dbReference type="OrthoDB" id="9775764at2"/>
<protein>
    <submittedName>
        <fullName evidence="8">[FeFe] hydrogenase H-cluster radical SAM maturase HydE</fullName>
    </submittedName>
</protein>
<gene>
    <name evidence="8" type="ORF">A7E78_02235</name>
</gene>
<dbReference type="PROSITE" id="PS51918">
    <property type="entry name" value="RADICAL_SAM"/>
    <property type="match status" value="1"/>
</dbReference>
<feature type="binding site" evidence="5">
    <location>
        <position position="63"/>
    </location>
    <ligand>
        <name>[4Fe-4S] cluster</name>
        <dbReference type="ChEBI" id="CHEBI:49883"/>
        <note>4Fe-4S-S-AdoMet</note>
    </ligand>
</feature>
<dbReference type="GO" id="GO:0051539">
    <property type="term" value="F:4 iron, 4 sulfur cluster binding"/>
    <property type="evidence" value="ECO:0007669"/>
    <property type="project" value="UniProtKB-KW"/>
</dbReference>
<dbReference type="CDD" id="cd01335">
    <property type="entry name" value="Radical_SAM"/>
    <property type="match status" value="1"/>
</dbReference>
<evidence type="ECO:0000313" key="8">
    <source>
        <dbReference type="EMBL" id="APG26778.1"/>
    </source>
</evidence>
<keyword evidence="2" id="KW-0479">Metal-binding</keyword>
<keyword evidence="5" id="KW-0004">4Fe-4S</keyword>
<comment type="cofactor">
    <cofactor evidence="5">
        <name>[4Fe-4S] cluster</name>
        <dbReference type="ChEBI" id="CHEBI:49883"/>
    </cofactor>
    <text evidence="5">Binds 1 [4Fe-4S] cluster. The cluster is coordinated with 3 cysteines and an exchangeable S-adenosyl-L-methionine.</text>
</comment>
<dbReference type="SMART" id="SM00729">
    <property type="entry name" value="Elp3"/>
    <property type="match status" value="1"/>
</dbReference>
<feature type="binding site" evidence="5">
    <location>
        <position position="56"/>
    </location>
    <ligand>
        <name>[4Fe-4S] cluster</name>
        <dbReference type="ChEBI" id="CHEBI:49883"/>
        <note>4Fe-4S-S-AdoMet</note>
    </ligand>
</feature>
<dbReference type="GO" id="GO:0016740">
    <property type="term" value="F:transferase activity"/>
    <property type="evidence" value="ECO:0007669"/>
    <property type="project" value="TreeGrafter"/>
</dbReference>
<evidence type="ECO:0000256" key="1">
    <source>
        <dbReference type="ARBA" id="ARBA00022691"/>
    </source>
</evidence>
<feature type="binding site" evidence="6">
    <location>
        <position position="155"/>
    </location>
    <ligand>
        <name>S-adenosyl-L-methionine</name>
        <dbReference type="ChEBI" id="CHEBI:59789"/>
    </ligand>
</feature>
<evidence type="ECO:0000259" key="7">
    <source>
        <dbReference type="PROSITE" id="PS51918"/>
    </source>
</evidence>
<dbReference type="STRING" id="1842532.A7E78_02235"/>
<dbReference type="InterPro" id="IPR006638">
    <property type="entry name" value="Elp3/MiaA/NifB-like_rSAM"/>
</dbReference>
<dbReference type="InterPro" id="IPR058240">
    <property type="entry name" value="rSAM_sf"/>
</dbReference>
<dbReference type="InterPro" id="IPR034422">
    <property type="entry name" value="HydE/PylB-like"/>
</dbReference>
<dbReference type="InterPro" id="IPR024021">
    <property type="entry name" value="FeFe-hyd_HydE_rSAM"/>
</dbReference>
<dbReference type="Gene3D" id="3.20.20.70">
    <property type="entry name" value="Aldolase class I"/>
    <property type="match status" value="1"/>
</dbReference>
<sequence length="356" mass="39327">MTFIHTPPDKQSILRWLLSEDPAEIAELWALADATRKKYVGDQVHLRGLVEVSNRCERNCLYCGIRADNRELQRYLMLSDEILACAHKAVEVGFGTLVLQAGEDSSIEAQWLADIIRQVKEETDLAITLSLGERSDEDYQLWHAAGADRCLLRFETGNRELFDRIHPPLAGQSSDRLAILARLREIGYEIGSGVMIGIPGQSYESLADDIDRFRSLDLDMIGVGPYIPHPDTPLAGIGNRWDLPKGEQVINSVELGYRVIALARLVCPQANIPSTTALATLDGPVGRELGLQRGANIVMPNLTPLKYRQMYEIYPAKAASTEDAEQSCAAALRQIRALGRTVGTGRGDSPNLHKSI</sequence>
<dbReference type="GO" id="GO:0046872">
    <property type="term" value="F:metal ion binding"/>
    <property type="evidence" value="ECO:0007669"/>
    <property type="project" value="UniProtKB-KW"/>
</dbReference>
<dbReference type="PANTHER" id="PTHR43726:SF1">
    <property type="entry name" value="BIOTIN SYNTHASE"/>
    <property type="match status" value="1"/>
</dbReference>
<feature type="binding site" evidence="5">
    <location>
        <position position="60"/>
    </location>
    <ligand>
        <name>[4Fe-4S] cluster</name>
        <dbReference type="ChEBI" id="CHEBI:49883"/>
        <note>4Fe-4S-S-AdoMet</note>
    </ligand>
</feature>
<dbReference type="Proteomes" id="UP000182517">
    <property type="component" value="Chromosome"/>
</dbReference>
<dbReference type="RefSeq" id="WP_072282738.1">
    <property type="nucleotide sequence ID" value="NZ_CP015519.1"/>
</dbReference>
<evidence type="ECO:0000256" key="5">
    <source>
        <dbReference type="PIRSR" id="PIRSR004762-1"/>
    </source>
</evidence>
<accession>A0A1L3GM71</accession>
<feature type="binding site" evidence="6">
    <location>
        <position position="176"/>
    </location>
    <ligand>
        <name>S-adenosyl-L-methionine</name>
        <dbReference type="ChEBI" id="CHEBI:59789"/>
    </ligand>
</feature>